<feature type="domain" description="Neurotransmitter-gated ion-channel transmembrane" evidence="14">
    <location>
        <begin position="217"/>
        <end position="256"/>
    </location>
</feature>
<proteinExistence type="predicted"/>
<keyword evidence="16" id="KW-1185">Reference proteome</keyword>
<keyword evidence="4" id="KW-1003">Cell membrane</keyword>
<evidence type="ECO:0000256" key="2">
    <source>
        <dbReference type="ARBA" id="ARBA00004236"/>
    </source>
</evidence>
<feature type="signal peptide" evidence="12">
    <location>
        <begin position="1"/>
        <end position="20"/>
    </location>
</feature>
<evidence type="ECO:0000313" key="16">
    <source>
        <dbReference type="Proteomes" id="UP000440578"/>
    </source>
</evidence>
<feature type="chain" id="PRO_5025564976" evidence="12">
    <location>
        <begin position="21"/>
        <end position="337"/>
    </location>
</feature>
<dbReference type="OrthoDB" id="6367618at2759"/>
<dbReference type="EMBL" id="VIIS01001406">
    <property type="protein sequence ID" value="KAF0298873.1"/>
    <property type="molecule type" value="Genomic_DNA"/>
</dbReference>
<evidence type="ECO:0000256" key="12">
    <source>
        <dbReference type="SAM" id="SignalP"/>
    </source>
</evidence>
<dbReference type="GO" id="GO:0004888">
    <property type="term" value="F:transmembrane signaling receptor activity"/>
    <property type="evidence" value="ECO:0007669"/>
    <property type="project" value="InterPro"/>
</dbReference>
<sequence>MVMLTPLLVTLLTEIGSLLALSLLEEVGELSRPMNSEELDEDVMDGSRVARAAGWMTSNMSSRSVVPPGYDMLEKPPSPTPGQPLKVSLSLKIRDIQDVNEEHMELATEMFLRFYWIDTRLVSPQGLEPGQWFNVHPSIFDRLWKPITFVDSYRTEEVDYEWEPPGVEISPDLTHDHYDIKVAVLNTQNYSHHTMSFPALEFHVNLQRRLSFHLLQTFIPSALFVWVGWLSFLVPPEVVPGRMVLTITTLLTLTAIVRGPAGCGWAVQRGYRGRLPDLADRLDDFGEVLLDSEEEDDDDEGLVTLPNNHNNPKYNHNNPKYNLSNHNYPKYNLSNHN</sequence>
<comment type="subcellular location">
    <subcellularLocation>
        <location evidence="2">Cell membrane</location>
    </subcellularLocation>
    <subcellularLocation>
        <location evidence="1">Membrane</location>
        <topology evidence="1">Multi-pass membrane protein</topology>
    </subcellularLocation>
</comment>
<dbReference type="InterPro" id="IPR036734">
    <property type="entry name" value="Neur_chan_lig-bd_sf"/>
</dbReference>
<keyword evidence="8" id="KW-0406">Ion transport</keyword>
<dbReference type="PANTHER" id="PTHR18945">
    <property type="entry name" value="NEUROTRANSMITTER GATED ION CHANNEL"/>
    <property type="match status" value="1"/>
</dbReference>
<evidence type="ECO:0000256" key="10">
    <source>
        <dbReference type="ARBA" id="ARBA00023303"/>
    </source>
</evidence>
<evidence type="ECO:0000256" key="11">
    <source>
        <dbReference type="SAM" id="MobiDB-lite"/>
    </source>
</evidence>
<dbReference type="InterPro" id="IPR038050">
    <property type="entry name" value="Neuro_actylchol_rec"/>
</dbReference>
<protein>
    <submittedName>
        <fullName evidence="15">Gamma-aminobutyric acid receptor subunit gamma-1</fullName>
    </submittedName>
</protein>
<evidence type="ECO:0000256" key="4">
    <source>
        <dbReference type="ARBA" id="ARBA00022475"/>
    </source>
</evidence>
<dbReference type="PRINTS" id="PR00253">
    <property type="entry name" value="GABAARECEPTR"/>
</dbReference>
<keyword evidence="7" id="KW-1133">Transmembrane helix</keyword>
<dbReference type="Pfam" id="PF02931">
    <property type="entry name" value="Neur_chan_LBD"/>
    <property type="match status" value="1"/>
</dbReference>
<keyword evidence="10" id="KW-0407">Ion channel</keyword>
<evidence type="ECO:0000256" key="7">
    <source>
        <dbReference type="ARBA" id="ARBA00022989"/>
    </source>
</evidence>
<evidence type="ECO:0000256" key="9">
    <source>
        <dbReference type="ARBA" id="ARBA00023136"/>
    </source>
</evidence>
<dbReference type="InterPro" id="IPR006029">
    <property type="entry name" value="Neurotrans-gated_channel_TM"/>
</dbReference>
<dbReference type="GO" id="GO:0005230">
    <property type="term" value="F:extracellular ligand-gated monoatomic ion channel activity"/>
    <property type="evidence" value="ECO:0007669"/>
    <property type="project" value="InterPro"/>
</dbReference>
<feature type="compositionally biased region" description="Polar residues" evidence="11">
    <location>
        <begin position="323"/>
        <end position="337"/>
    </location>
</feature>
<dbReference type="Pfam" id="PF02932">
    <property type="entry name" value="Neur_chan_memb"/>
    <property type="match status" value="1"/>
</dbReference>
<evidence type="ECO:0000259" key="14">
    <source>
        <dbReference type="Pfam" id="PF02932"/>
    </source>
</evidence>
<dbReference type="AlphaFoldDB" id="A0A6A4VYX4"/>
<keyword evidence="15" id="KW-0675">Receptor</keyword>
<name>A0A6A4VYX4_AMPAM</name>
<gene>
    <name evidence="15" type="primary">Gabrg1</name>
    <name evidence="15" type="ORF">FJT64_003800</name>
</gene>
<keyword evidence="9" id="KW-0472">Membrane</keyword>
<organism evidence="15 16">
    <name type="scientific">Amphibalanus amphitrite</name>
    <name type="common">Striped barnacle</name>
    <name type="synonym">Balanus amphitrite</name>
    <dbReference type="NCBI Taxonomy" id="1232801"/>
    <lineage>
        <taxon>Eukaryota</taxon>
        <taxon>Metazoa</taxon>
        <taxon>Ecdysozoa</taxon>
        <taxon>Arthropoda</taxon>
        <taxon>Crustacea</taxon>
        <taxon>Multicrustacea</taxon>
        <taxon>Cirripedia</taxon>
        <taxon>Thoracica</taxon>
        <taxon>Thoracicalcarea</taxon>
        <taxon>Balanomorpha</taxon>
        <taxon>Balanoidea</taxon>
        <taxon>Balanidae</taxon>
        <taxon>Amphibalaninae</taxon>
        <taxon>Amphibalanus</taxon>
    </lineage>
</organism>
<evidence type="ECO:0000259" key="13">
    <source>
        <dbReference type="Pfam" id="PF02931"/>
    </source>
</evidence>
<evidence type="ECO:0000256" key="3">
    <source>
        <dbReference type="ARBA" id="ARBA00022448"/>
    </source>
</evidence>
<dbReference type="Gene3D" id="1.20.58.390">
    <property type="entry name" value="Neurotransmitter-gated ion-channel transmembrane domain"/>
    <property type="match status" value="1"/>
</dbReference>
<comment type="caution">
    <text evidence="15">The sequence shown here is derived from an EMBL/GenBank/DDBJ whole genome shotgun (WGS) entry which is preliminary data.</text>
</comment>
<dbReference type="Gene3D" id="2.70.170.10">
    <property type="entry name" value="Neurotransmitter-gated ion-channel ligand-binding domain"/>
    <property type="match status" value="2"/>
</dbReference>
<dbReference type="GO" id="GO:0099095">
    <property type="term" value="F:ligand-gated monoatomic anion channel activity"/>
    <property type="evidence" value="ECO:0007669"/>
    <property type="project" value="UniProtKB-ARBA"/>
</dbReference>
<reference evidence="15 16" key="1">
    <citation type="submission" date="2019-07" db="EMBL/GenBank/DDBJ databases">
        <title>Draft genome assembly of a fouling barnacle, Amphibalanus amphitrite (Darwin, 1854): The first reference genome for Thecostraca.</title>
        <authorList>
            <person name="Kim W."/>
        </authorList>
    </citation>
    <scope>NUCLEOTIDE SEQUENCE [LARGE SCALE GENOMIC DNA]</scope>
    <source>
        <strain evidence="15">SNU_AA5</strain>
        <tissue evidence="15">Soma without cirri and trophi</tissue>
    </source>
</reference>
<evidence type="ECO:0000256" key="5">
    <source>
        <dbReference type="ARBA" id="ARBA00022692"/>
    </source>
</evidence>
<dbReference type="InterPro" id="IPR006028">
    <property type="entry name" value="GABAA/Glycine_rcpt"/>
</dbReference>
<evidence type="ECO:0000313" key="15">
    <source>
        <dbReference type="EMBL" id="KAF0298873.1"/>
    </source>
</evidence>
<keyword evidence="6 12" id="KW-0732">Signal</keyword>
<evidence type="ECO:0000256" key="6">
    <source>
        <dbReference type="ARBA" id="ARBA00022729"/>
    </source>
</evidence>
<accession>A0A6A4VYX4</accession>
<feature type="compositionally biased region" description="Low complexity" evidence="11">
    <location>
        <begin position="307"/>
        <end position="322"/>
    </location>
</feature>
<dbReference type="SUPFAM" id="SSF90112">
    <property type="entry name" value="Neurotransmitter-gated ion-channel transmembrane pore"/>
    <property type="match status" value="1"/>
</dbReference>
<dbReference type="Proteomes" id="UP000440578">
    <property type="component" value="Unassembled WGS sequence"/>
</dbReference>
<dbReference type="GO" id="GO:0005254">
    <property type="term" value="F:chloride channel activity"/>
    <property type="evidence" value="ECO:0007669"/>
    <property type="project" value="UniProtKB-ARBA"/>
</dbReference>
<evidence type="ECO:0000256" key="8">
    <source>
        <dbReference type="ARBA" id="ARBA00023065"/>
    </source>
</evidence>
<dbReference type="InterPro" id="IPR006202">
    <property type="entry name" value="Neur_chan_lig-bd"/>
</dbReference>
<evidence type="ECO:0000256" key="1">
    <source>
        <dbReference type="ARBA" id="ARBA00004141"/>
    </source>
</evidence>
<dbReference type="GO" id="GO:0005886">
    <property type="term" value="C:plasma membrane"/>
    <property type="evidence" value="ECO:0007669"/>
    <property type="project" value="UniProtKB-SubCell"/>
</dbReference>
<dbReference type="SUPFAM" id="SSF63712">
    <property type="entry name" value="Nicotinic receptor ligand binding domain-like"/>
    <property type="match status" value="1"/>
</dbReference>
<keyword evidence="3" id="KW-0813">Transport</keyword>
<keyword evidence="5" id="KW-0812">Transmembrane</keyword>
<feature type="domain" description="Neurotransmitter-gated ion-channel ligand-binding" evidence="13">
    <location>
        <begin position="70"/>
        <end position="156"/>
    </location>
</feature>
<dbReference type="InterPro" id="IPR006201">
    <property type="entry name" value="Neur_channel"/>
</dbReference>
<dbReference type="InterPro" id="IPR036719">
    <property type="entry name" value="Neuro-gated_channel_TM_sf"/>
</dbReference>
<feature type="region of interest" description="Disordered" evidence="11">
    <location>
        <begin position="293"/>
        <end position="337"/>
    </location>
</feature>